<comment type="subcellular location">
    <subcellularLocation>
        <location evidence="1 7">Cell membrane</location>
        <topology evidence="1 7">Multi-pass membrane protein</topology>
    </subcellularLocation>
</comment>
<comment type="similarity">
    <text evidence="7">Belongs to the binding-protein-dependent transport system permease family.</text>
</comment>
<keyword evidence="10" id="KW-1185">Reference proteome</keyword>
<feature type="transmembrane region" description="Helical" evidence="7">
    <location>
        <begin position="73"/>
        <end position="93"/>
    </location>
</feature>
<dbReference type="PANTHER" id="PTHR30614:SF21">
    <property type="entry name" value="AMINO ACID ABC TRANSPORTER PERMEASE"/>
    <property type="match status" value="1"/>
</dbReference>
<dbReference type="AlphaFoldDB" id="A0A285VMW9"/>
<organism evidence="9 10">
    <name type="scientific">Ornithinimicrobium cerasi</name>
    <dbReference type="NCBI Taxonomy" id="2248773"/>
    <lineage>
        <taxon>Bacteria</taxon>
        <taxon>Bacillati</taxon>
        <taxon>Actinomycetota</taxon>
        <taxon>Actinomycetes</taxon>
        <taxon>Micrococcales</taxon>
        <taxon>Ornithinimicrobiaceae</taxon>
        <taxon>Ornithinimicrobium</taxon>
    </lineage>
</organism>
<dbReference type="EMBL" id="OBQK01000004">
    <property type="protein sequence ID" value="SOC54918.1"/>
    <property type="molecule type" value="Genomic_DNA"/>
</dbReference>
<feature type="transmembrane region" description="Helical" evidence="7">
    <location>
        <begin position="239"/>
        <end position="260"/>
    </location>
</feature>
<keyword evidence="4 7" id="KW-0812">Transmembrane</keyword>
<dbReference type="GO" id="GO:0043190">
    <property type="term" value="C:ATP-binding cassette (ABC) transporter complex"/>
    <property type="evidence" value="ECO:0007669"/>
    <property type="project" value="InterPro"/>
</dbReference>
<dbReference type="SUPFAM" id="SSF161098">
    <property type="entry name" value="MetI-like"/>
    <property type="match status" value="1"/>
</dbReference>
<evidence type="ECO:0000256" key="4">
    <source>
        <dbReference type="ARBA" id="ARBA00022692"/>
    </source>
</evidence>
<protein>
    <submittedName>
        <fullName evidence="9">Amino acid ABC transporter membrane protein 2, PAAT family</fullName>
    </submittedName>
</protein>
<dbReference type="InterPro" id="IPR035906">
    <property type="entry name" value="MetI-like_sf"/>
</dbReference>
<sequence length="324" mass="34660">MSGAAVLFDAPGPRARRLHRTLTAVGVLLALALAWVILDRLIDREQLTAARWDWLLTGTAWTNYLLPGLFDTLRAAAIAIVLSMVLALGLAMARMSEVAPLRWAASIFVEFFRAVPVLIMMLFTFYFLSINQFTPSGLNPLIGVIVGLTAYNSAVLCEVIRNGVASLPSGQREAGLSIGLSPSQVRRSILVPQALTAMMPTLISQVVVITKDSALGYIILYPELVTSARRIGSAEGATLPAYVVVAAIFILVNYGLGKLAEFVESRQRRRNRSAGGVVQAGTATLGAGVVDGGQLMQDAAGHVHTNVGDAASEAAHRRREPRDD</sequence>
<dbReference type="RefSeq" id="WP_097187714.1">
    <property type="nucleotide sequence ID" value="NZ_OBQK01000004.1"/>
</dbReference>
<keyword evidence="5 7" id="KW-1133">Transmembrane helix</keyword>
<dbReference type="GO" id="GO:0022857">
    <property type="term" value="F:transmembrane transporter activity"/>
    <property type="evidence" value="ECO:0007669"/>
    <property type="project" value="InterPro"/>
</dbReference>
<proteinExistence type="inferred from homology"/>
<accession>A0A285VMW9</accession>
<evidence type="ECO:0000256" key="2">
    <source>
        <dbReference type="ARBA" id="ARBA00022448"/>
    </source>
</evidence>
<gene>
    <name evidence="9" type="ORF">SAMN05421879_10460</name>
</gene>
<dbReference type="GO" id="GO:0006865">
    <property type="term" value="P:amino acid transport"/>
    <property type="evidence" value="ECO:0007669"/>
    <property type="project" value="TreeGrafter"/>
</dbReference>
<keyword evidence="2 7" id="KW-0813">Transport</keyword>
<feature type="transmembrane region" description="Helical" evidence="7">
    <location>
        <begin position="21"/>
        <end position="38"/>
    </location>
</feature>
<dbReference type="InterPro" id="IPR000515">
    <property type="entry name" value="MetI-like"/>
</dbReference>
<dbReference type="PANTHER" id="PTHR30614">
    <property type="entry name" value="MEMBRANE COMPONENT OF AMINO ACID ABC TRANSPORTER"/>
    <property type="match status" value="1"/>
</dbReference>
<dbReference type="CDD" id="cd06261">
    <property type="entry name" value="TM_PBP2"/>
    <property type="match status" value="1"/>
</dbReference>
<dbReference type="PROSITE" id="PS50928">
    <property type="entry name" value="ABC_TM1"/>
    <property type="match status" value="1"/>
</dbReference>
<dbReference type="InterPro" id="IPR043429">
    <property type="entry name" value="ArtM/GltK/GlnP/TcyL/YhdX-like"/>
</dbReference>
<evidence type="ECO:0000313" key="9">
    <source>
        <dbReference type="EMBL" id="SOC54918.1"/>
    </source>
</evidence>
<evidence type="ECO:0000259" key="8">
    <source>
        <dbReference type="PROSITE" id="PS50928"/>
    </source>
</evidence>
<keyword evidence="6 7" id="KW-0472">Membrane</keyword>
<evidence type="ECO:0000256" key="7">
    <source>
        <dbReference type="RuleBase" id="RU363032"/>
    </source>
</evidence>
<keyword evidence="3" id="KW-1003">Cell membrane</keyword>
<evidence type="ECO:0000256" key="3">
    <source>
        <dbReference type="ARBA" id="ARBA00022475"/>
    </source>
</evidence>
<evidence type="ECO:0000313" key="10">
    <source>
        <dbReference type="Proteomes" id="UP000219688"/>
    </source>
</evidence>
<dbReference type="InterPro" id="IPR010065">
    <property type="entry name" value="AA_ABC_transptr_permease_3TM"/>
</dbReference>
<name>A0A285VMW9_9MICO</name>
<evidence type="ECO:0000256" key="5">
    <source>
        <dbReference type="ARBA" id="ARBA00022989"/>
    </source>
</evidence>
<dbReference type="NCBIfam" id="TIGR01726">
    <property type="entry name" value="HEQRo_perm_3TM"/>
    <property type="match status" value="1"/>
</dbReference>
<reference evidence="10" key="1">
    <citation type="submission" date="2017-08" db="EMBL/GenBank/DDBJ databases">
        <authorList>
            <person name="Varghese N."/>
            <person name="Submissions S."/>
        </authorList>
    </citation>
    <scope>NUCLEOTIDE SEQUENCE [LARGE SCALE GENOMIC DNA]</scope>
    <source>
        <strain evidence="10">USBA17B2</strain>
    </source>
</reference>
<feature type="domain" description="ABC transmembrane type-1" evidence="8">
    <location>
        <begin position="69"/>
        <end position="260"/>
    </location>
</feature>
<dbReference type="Gene3D" id="1.10.3720.10">
    <property type="entry name" value="MetI-like"/>
    <property type="match status" value="1"/>
</dbReference>
<feature type="transmembrane region" description="Helical" evidence="7">
    <location>
        <begin position="105"/>
        <end position="128"/>
    </location>
</feature>
<dbReference type="Pfam" id="PF00528">
    <property type="entry name" value="BPD_transp_1"/>
    <property type="match status" value="1"/>
</dbReference>
<evidence type="ECO:0000256" key="6">
    <source>
        <dbReference type="ARBA" id="ARBA00023136"/>
    </source>
</evidence>
<dbReference type="Proteomes" id="UP000219688">
    <property type="component" value="Unassembled WGS sequence"/>
</dbReference>
<evidence type="ECO:0000256" key="1">
    <source>
        <dbReference type="ARBA" id="ARBA00004651"/>
    </source>
</evidence>